<name>G9FHP7_9CAUD</name>
<protein>
    <submittedName>
        <fullName evidence="1">Uncharacterized protein</fullName>
    </submittedName>
</protein>
<proteinExistence type="predicted"/>
<dbReference type="EMBL" id="JN116826">
    <property type="protein sequence ID" value="AEV52135.1"/>
    <property type="molecule type" value="Genomic_DNA"/>
</dbReference>
<keyword evidence="2" id="KW-1185">Reference proteome</keyword>
<organism evidence="1 2">
    <name type="scientific">Rhodococcus phage RGL3</name>
    <dbReference type="NCBI Taxonomy" id="2922221"/>
    <lineage>
        <taxon>Viruses</taxon>
        <taxon>Duplodnaviria</taxon>
        <taxon>Heunggongvirae</taxon>
        <taxon>Uroviricota</taxon>
        <taxon>Caudoviricetes</taxon>
        <taxon>Rerduovirus</taxon>
        <taxon>Rerduovirus RGL3</taxon>
    </lineage>
</organism>
<sequence length="75" mass="8215">MALTERAVEAIIRANKELRQADATLTKAFEDATETGSYADADELAADVRHDLSGEFETLVSVLFEEFPELAAALR</sequence>
<evidence type="ECO:0000313" key="1">
    <source>
        <dbReference type="EMBL" id="AEV52135.1"/>
    </source>
</evidence>
<accession>G9FHP7</accession>
<evidence type="ECO:0000313" key="2">
    <source>
        <dbReference type="Proteomes" id="UP000005433"/>
    </source>
</evidence>
<reference evidence="1 2" key="1">
    <citation type="journal article" date="2013" name="Arch. Virol.">
        <title>Characterization and whole genome sequences of the Rhodococcus bacteriophages RGL3 and RER2.</title>
        <authorList>
            <person name="Petrovski S."/>
            <person name="Seviour R.J."/>
            <person name="Tillett D."/>
        </authorList>
    </citation>
    <scope>NUCLEOTIDE SEQUENCE [LARGE SCALE GENOMIC DNA]</scope>
</reference>
<dbReference type="KEGG" id="vg:11541212"/>
<dbReference type="RefSeq" id="YP_005087013.1">
    <property type="nucleotide sequence ID" value="NC_016650.1"/>
</dbReference>
<dbReference type="GeneID" id="11541212"/>
<dbReference type="Proteomes" id="UP000005433">
    <property type="component" value="Segment"/>
</dbReference>